<reference evidence="2" key="1">
    <citation type="submission" date="2022-06" db="EMBL/GenBank/DDBJ databases">
        <title>Genomic Encyclopedia of Archaeal and Bacterial Type Strains, Phase II (KMG-II): from individual species to whole genera.</title>
        <authorList>
            <person name="Goeker M."/>
        </authorList>
    </citation>
    <scope>NUCLEOTIDE SEQUENCE</scope>
    <source>
        <strain evidence="2">DSM 43935</strain>
    </source>
</reference>
<proteinExistence type="predicted"/>
<dbReference type="SUPFAM" id="SSF48452">
    <property type="entry name" value="TPR-like"/>
    <property type="match status" value="1"/>
</dbReference>
<gene>
    <name evidence="2" type="ORF">LX83_007016</name>
</gene>
<dbReference type="Gene3D" id="1.25.40.10">
    <property type="entry name" value="Tetratricopeptide repeat domain"/>
    <property type="match status" value="1"/>
</dbReference>
<evidence type="ECO:0000313" key="2">
    <source>
        <dbReference type="EMBL" id="MCP2170128.1"/>
    </source>
</evidence>
<dbReference type="AlphaFoldDB" id="A0AAE3GQ56"/>
<feature type="region of interest" description="Disordered" evidence="1">
    <location>
        <begin position="312"/>
        <end position="453"/>
    </location>
</feature>
<feature type="compositionally biased region" description="Basic and acidic residues" evidence="1">
    <location>
        <begin position="367"/>
        <end position="377"/>
    </location>
</feature>
<feature type="region of interest" description="Disordered" evidence="1">
    <location>
        <begin position="1"/>
        <end position="97"/>
    </location>
</feature>
<feature type="compositionally biased region" description="Acidic residues" evidence="1">
    <location>
        <begin position="354"/>
        <end position="365"/>
    </location>
</feature>
<name>A0AAE3GQ56_9PSEU</name>
<accession>A0AAE3GQ56</accession>
<feature type="compositionally biased region" description="Polar residues" evidence="1">
    <location>
        <begin position="431"/>
        <end position="442"/>
    </location>
</feature>
<evidence type="ECO:0000313" key="3">
    <source>
        <dbReference type="Proteomes" id="UP001206128"/>
    </source>
</evidence>
<keyword evidence="3" id="KW-1185">Reference proteome</keyword>
<dbReference type="InterPro" id="IPR011990">
    <property type="entry name" value="TPR-like_helical_dom_sf"/>
</dbReference>
<comment type="caution">
    <text evidence="2">The sequence shown here is derived from an EMBL/GenBank/DDBJ whole genome shotgun (WGS) entry which is preliminary data.</text>
</comment>
<protein>
    <submittedName>
        <fullName evidence="2">Tetratrico peptide repeat</fullName>
    </submittedName>
</protein>
<feature type="compositionally biased region" description="Low complexity" evidence="1">
    <location>
        <begin position="53"/>
        <end position="66"/>
    </location>
</feature>
<evidence type="ECO:0000256" key="1">
    <source>
        <dbReference type="SAM" id="MobiDB-lite"/>
    </source>
</evidence>
<organism evidence="2 3">
    <name type="scientific">Goodfellowiella coeruleoviolacea</name>
    <dbReference type="NCBI Taxonomy" id="334858"/>
    <lineage>
        <taxon>Bacteria</taxon>
        <taxon>Bacillati</taxon>
        <taxon>Actinomycetota</taxon>
        <taxon>Actinomycetes</taxon>
        <taxon>Pseudonocardiales</taxon>
        <taxon>Pseudonocardiaceae</taxon>
        <taxon>Goodfellowiella</taxon>
    </lineage>
</organism>
<dbReference type="EMBL" id="JAMTCK010000024">
    <property type="protein sequence ID" value="MCP2170128.1"/>
    <property type="molecule type" value="Genomic_DNA"/>
</dbReference>
<feature type="compositionally biased region" description="Low complexity" evidence="1">
    <location>
        <begin position="404"/>
        <end position="429"/>
    </location>
</feature>
<sequence length="453" mass="46179">MTADAADVAPVDTGRDGAVGDGTASAAAAPVERDSDVDQAAERGPVDAERGDAGAAARETAAVARRASGRHNTDRGDRDGRSDFRSGESRPRTPVLPEEAQFSALDPDVRAELRSLPKVLAEVVGRHLVAAGMLIDSEPEAALEHARYARSKAARVGIVREAAGLTAYHAGEWAEALSELRAARRMTSGPGHLAVLADCERALGRPERAIELAREANLDALPKAEAIELRIVAAGARRDMGQVDAAVVALQGPDLDPKQREPWSARLFYAYADNLAAAGRREEAIRWFLNAAEADEDGDTDAAERAFDLAEDGAGLPGAGESPAGDSAAEPRASERDAEAAADADAGTVSADAEPVDTEPVDTEPVDAGHADTEHGDPAGAENAGQHGDRADSGRADATPVGQGADSADTAGGSAAPDAARPGPAGGDSVANGSTSPDSAGNGSDAEGKAGQR</sequence>
<feature type="compositionally biased region" description="Low complexity" evidence="1">
    <location>
        <begin position="1"/>
        <end position="12"/>
    </location>
</feature>
<dbReference type="Proteomes" id="UP001206128">
    <property type="component" value="Unassembled WGS sequence"/>
</dbReference>
<feature type="compositionally biased region" description="Basic and acidic residues" evidence="1">
    <location>
        <begin position="71"/>
        <end position="91"/>
    </location>
</feature>
<feature type="compositionally biased region" description="Basic and acidic residues" evidence="1">
    <location>
        <begin position="31"/>
        <end position="52"/>
    </location>
</feature>
<feature type="compositionally biased region" description="Low complexity" evidence="1">
    <location>
        <begin position="341"/>
        <end position="353"/>
    </location>
</feature>